<feature type="binding site" evidence="7">
    <location>
        <begin position="71"/>
        <end position="72"/>
    </location>
    <ligand>
        <name>substrate</name>
    </ligand>
</feature>
<evidence type="ECO:0000256" key="1">
    <source>
        <dbReference type="ARBA" id="ARBA00001602"/>
    </source>
</evidence>
<dbReference type="GO" id="GO:0008360">
    <property type="term" value="P:regulation of cell shape"/>
    <property type="evidence" value="ECO:0007669"/>
    <property type="project" value="UniProtKB-KW"/>
</dbReference>
<feature type="binding site" evidence="7">
    <location>
        <begin position="183"/>
        <end position="184"/>
    </location>
    <ligand>
        <name>substrate</name>
    </ligand>
</feature>
<dbReference type="PROSITE" id="PS51257">
    <property type="entry name" value="PROKAR_LIPOPROTEIN"/>
    <property type="match status" value="1"/>
</dbReference>
<evidence type="ECO:0000313" key="8">
    <source>
        <dbReference type="EMBL" id="RNF58100.1"/>
    </source>
</evidence>
<dbReference type="GO" id="GO:0071555">
    <property type="term" value="P:cell wall organization"/>
    <property type="evidence" value="ECO:0007669"/>
    <property type="project" value="UniProtKB-KW"/>
</dbReference>
<dbReference type="RefSeq" id="WP_123105800.1">
    <property type="nucleotide sequence ID" value="NZ_CP127527.1"/>
</dbReference>
<comment type="function">
    <text evidence="7">Provides the (R)-glutamate required for cell wall biosynthesis.</text>
</comment>
<dbReference type="InterPro" id="IPR001920">
    <property type="entry name" value="Asp/Glu_race"/>
</dbReference>
<sequence length="276" mass="29625">MRIGIFDSGIGGLSTLLACLRRLPDAEYLFYGDTANAPYGDQDPDTVLRLTRYAYDWFIAAGADAVVLACNSATSAAVAPLRERARVPIIGIEPAVKKALDAHPEGGILLLATQLTVSGEKLRALLARLPGASERVQAVACPGLMEIVESQGSSLDGSVRAYLERYLLPQLRETPRAVVLGCTHYCWVDAHIQAALGGDVAIVDGNDGVARQLWRRLQLGPLPAQAPPLPRSARVHFHFTSDNADKTRLATDLLARSEVAILPVHPSRQDPGQPTP</sequence>
<keyword evidence="3 7" id="KW-0133">Cell shape</keyword>
<dbReference type="SUPFAM" id="SSF53681">
    <property type="entry name" value="Aspartate/glutamate racemase"/>
    <property type="match status" value="2"/>
</dbReference>
<dbReference type="EC" id="5.1.1.3" evidence="2 7"/>
<reference evidence="8" key="1">
    <citation type="submission" date="2018-10" db="EMBL/GenBank/DDBJ databases">
        <title>Acidithiobacillus sulfuriphilus sp. nov.: an extremely acidophilic sulfur-oxidizing chemolithotroph isolated from a neutral pH environment.</title>
        <authorList>
            <person name="Falagan C."/>
            <person name="Moya-Beltran A."/>
            <person name="Quatrini R."/>
            <person name="Johnson D.B."/>
        </authorList>
    </citation>
    <scope>NUCLEOTIDE SEQUENCE [LARGE SCALE GENOMIC DNA]</scope>
    <source>
        <strain evidence="8">CJ-2</strain>
    </source>
</reference>
<dbReference type="Gene3D" id="3.40.50.1860">
    <property type="match status" value="2"/>
</dbReference>
<accession>A0A3M8QU99</accession>
<dbReference type="PANTHER" id="PTHR21198:SF3">
    <property type="entry name" value="GLUTAMATE RACEMASE"/>
    <property type="match status" value="1"/>
</dbReference>
<dbReference type="InterPro" id="IPR004391">
    <property type="entry name" value="Glu_race"/>
</dbReference>
<keyword evidence="6 7" id="KW-0961">Cell wall biogenesis/degradation</keyword>
<dbReference type="OrthoDB" id="5291413at2"/>
<feature type="binding site" evidence="7">
    <location>
        <begin position="7"/>
        <end position="8"/>
    </location>
    <ligand>
        <name>substrate</name>
    </ligand>
</feature>
<comment type="catalytic activity">
    <reaction evidence="1 7">
        <text>L-glutamate = D-glutamate</text>
        <dbReference type="Rhea" id="RHEA:12813"/>
        <dbReference type="ChEBI" id="CHEBI:29985"/>
        <dbReference type="ChEBI" id="CHEBI:29986"/>
        <dbReference type="EC" id="5.1.1.3"/>
    </reaction>
</comment>
<evidence type="ECO:0000256" key="5">
    <source>
        <dbReference type="ARBA" id="ARBA00023235"/>
    </source>
</evidence>
<evidence type="ECO:0000256" key="6">
    <source>
        <dbReference type="ARBA" id="ARBA00023316"/>
    </source>
</evidence>
<dbReference type="Pfam" id="PF01177">
    <property type="entry name" value="Asp_Glu_race"/>
    <property type="match status" value="1"/>
</dbReference>
<gene>
    <name evidence="7 8" type="primary">murI</name>
    <name evidence="8" type="ORF">EC580_13150</name>
</gene>
<organism evidence="8">
    <name type="scientific">Acidithiobacillus sulfuriphilus</name>
    <dbReference type="NCBI Taxonomy" id="1867749"/>
    <lineage>
        <taxon>Bacteria</taxon>
        <taxon>Pseudomonadati</taxon>
        <taxon>Pseudomonadota</taxon>
        <taxon>Acidithiobacillia</taxon>
        <taxon>Acidithiobacillales</taxon>
        <taxon>Acidithiobacillaceae</taxon>
        <taxon>Acidithiobacillus</taxon>
    </lineage>
</organism>
<keyword evidence="5 7" id="KW-0413">Isomerase</keyword>
<name>A0A3M8QU99_9PROT</name>
<keyword evidence="4 7" id="KW-0573">Peptidoglycan synthesis</keyword>
<dbReference type="GO" id="GO:0009252">
    <property type="term" value="P:peptidoglycan biosynthetic process"/>
    <property type="evidence" value="ECO:0007669"/>
    <property type="project" value="UniProtKB-UniRule"/>
</dbReference>
<dbReference type="PROSITE" id="PS00923">
    <property type="entry name" value="ASP_GLU_RACEMASE_1"/>
    <property type="match status" value="1"/>
</dbReference>
<comment type="similarity">
    <text evidence="7">Belongs to the aspartate/glutamate racemases family.</text>
</comment>
<evidence type="ECO:0000256" key="3">
    <source>
        <dbReference type="ARBA" id="ARBA00022960"/>
    </source>
</evidence>
<dbReference type="AlphaFoldDB" id="A0A3M8QU99"/>
<dbReference type="PANTHER" id="PTHR21198">
    <property type="entry name" value="GLUTAMATE RACEMASE"/>
    <property type="match status" value="1"/>
</dbReference>
<dbReference type="GO" id="GO:0008881">
    <property type="term" value="F:glutamate racemase activity"/>
    <property type="evidence" value="ECO:0007669"/>
    <property type="project" value="UniProtKB-UniRule"/>
</dbReference>
<proteinExistence type="inferred from homology"/>
<comment type="caution">
    <text evidence="8">The sequence shown here is derived from an EMBL/GenBank/DDBJ whole genome shotgun (WGS) entry which is preliminary data.</text>
</comment>
<dbReference type="NCBIfam" id="TIGR00067">
    <property type="entry name" value="glut_race"/>
    <property type="match status" value="1"/>
</dbReference>
<comment type="pathway">
    <text evidence="7">Cell wall biogenesis; peptidoglycan biosynthesis.</text>
</comment>
<protein>
    <recommendedName>
        <fullName evidence="2 7">Glutamate racemase</fullName>
        <ecNumber evidence="2 7">5.1.1.3</ecNumber>
    </recommendedName>
</protein>
<dbReference type="InterPro" id="IPR018187">
    <property type="entry name" value="Asp/Glu_racemase_AS_1"/>
</dbReference>
<dbReference type="UniPathway" id="UPA00219"/>
<dbReference type="InterPro" id="IPR015942">
    <property type="entry name" value="Asp/Glu/hydantoin_racemase"/>
</dbReference>
<feature type="active site" description="Proton donor/acceptor" evidence="7">
    <location>
        <position position="182"/>
    </location>
</feature>
<dbReference type="HAMAP" id="MF_00258">
    <property type="entry name" value="Glu_racemase"/>
    <property type="match status" value="1"/>
</dbReference>
<feature type="active site" description="Proton donor/acceptor" evidence="7">
    <location>
        <position position="70"/>
    </location>
</feature>
<evidence type="ECO:0000256" key="7">
    <source>
        <dbReference type="HAMAP-Rule" id="MF_00258"/>
    </source>
</evidence>
<evidence type="ECO:0000256" key="4">
    <source>
        <dbReference type="ARBA" id="ARBA00022984"/>
    </source>
</evidence>
<evidence type="ECO:0000256" key="2">
    <source>
        <dbReference type="ARBA" id="ARBA00013090"/>
    </source>
</evidence>
<dbReference type="EMBL" id="RIZI01000192">
    <property type="protein sequence ID" value="RNF58100.1"/>
    <property type="molecule type" value="Genomic_DNA"/>
</dbReference>
<feature type="binding site" evidence="7">
    <location>
        <begin position="39"/>
        <end position="40"/>
    </location>
    <ligand>
        <name>substrate</name>
    </ligand>
</feature>